<feature type="transmembrane region" description="Helical" evidence="4">
    <location>
        <begin position="110"/>
        <end position="129"/>
    </location>
</feature>
<evidence type="ECO:0000256" key="4">
    <source>
        <dbReference type="SAM" id="Phobius"/>
    </source>
</evidence>
<keyword evidence="2 4" id="KW-1133">Transmembrane helix</keyword>
<keyword evidence="1 4" id="KW-0812">Transmembrane</keyword>
<dbReference type="InterPro" id="IPR020846">
    <property type="entry name" value="MFS_dom"/>
</dbReference>
<reference evidence="7" key="1">
    <citation type="journal article" date="2019" name="Int. J. Syst. Evol. Microbiol.">
        <title>The Global Catalogue of Microorganisms (GCM) 10K type strain sequencing project: providing services to taxonomists for standard genome sequencing and annotation.</title>
        <authorList>
            <consortium name="The Broad Institute Genomics Platform"/>
            <consortium name="The Broad Institute Genome Sequencing Center for Infectious Disease"/>
            <person name="Wu L."/>
            <person name="Ma J."/>
        </authorList>
    </citation>
    <scope>NUCLEOTIDE SEQUENCE [LARGE SCALE GENOMIC DNA]</scope>
    <source>
        <strain evidence="7">KCTC 62784</strain>
    </source>
</reference>
<accession>A0ABV7C7T8</accession>
<feature type="transmembrane region" description="Helical" evidence="4">
    <location>
        <begin position="263"/>
        <end position="282"/>
    </location>
</feature>
<feature type="transmembrane region" description="Helical" evidence="4">
    <location>
        <begin position="224"/>
        <end position="243"/>
    </location>
</feature>
<evidence type="ECO:0000256" key="1">
    <source>
        <dbReference type="ARBA" id="ARBA00022692"/>
    </source>
</evidence>
<dbReference type="PANTHER" id="PTHR23546">
    <property type="entry name" value="TRANSPORT PROTEIN"/>
    <property type="match status" value="1"/>
</dbReference>
<feature type="transmembrane region" description="Helical" evidence="4">
    <location>
        <begin position="180"/>
        <end position="203"/>
    </location>
</feature>
<feature type="transmembrane region" description="Helical" evidence="4">
    <location>
        <begin position="377"/>
        <end position="396"/>
    </location>
</feature>
<evidence type="ECO:0000313" key="7">
    <source>
        <dbReference type="Proteomes" id="UP001595384"/>
    </source>
</evidence>
<dbReference type="PANTHER" id="PTHR23546:SF1">
    <property type="entry name" value="MEMBRANE PROTEIN"/>
    <property type="match status" value="1"/>
</dbReference>
<evidence type="ECO:0000256" key="3">
    <source>
        <dbReference type="ARBA" id="ARBA00023136"/>
    </source>
</evidence>
<dbReference type="Gene3D" id="1.20.1250.20">
    <property type="entry name" value="MFS general substrate transporter like domains"/>
    <property type="match status" value="2"/>
</dbReference>
<dbReference type="PROSITE" id="PS50850">
    <property type="entry name" value="MFS"/>
    <property type="match status" value="1"/>
</dbReference>
<dbReference type="SUPFAM" id="SSF103473">
    <property type="entry name" value="MFS general substrate transporter"/>
    <property type="match status" value="1"/>
</dbReference>
<feature type="transmembrane region" description="Helical" evidence="4">
    <location>
        <begin position="17"/>
        <end position="43"/>
    </location>
</feature>
<proteinExistence type="predicted"/>
<dbReference type="Proteomes" id="UP001595384">
    <property type="component" value="Unassembled WGS sequence"/>
</dbReference>
<dbReference type="RefSeq" id="WP_123014612.1">
    <property type="nucleotide sequence ID" value="NZ_AP024912.1"/>
</dbReference>
<keyword evidence="3 4" id="KW-0472">Membrane</keyword>
<comment type="caution">
    <text evidence="6">The sequence shown here is derived from an EMBL/GenBank/DDBJ whole genome shotgun (WGS) entry which is preliminary data.</text>
</comment>
<sequence length="410" mass="43386">MSDCSTAPPRAADSKSLVVISLTAALMGIGQNGLLVSLPFLVAQSAFSLSTWSILIAIGSFLFLPSAPFWGRVSDRHGPKNVVLQALLGMAVSFALLYTCAVLSQDASIYEVLCLIGLIVARVLYGCTVSGMVPASQHWAIVLCGQERRLHAITAVSIGLSVGRLVGPLLAILLLKISPFAPLMSMIILPLVALVAAYCLPAPAVDRVAEHSKPKLPWLPHKSLWPFLLSGLLLCSSIALLQYSFSPLITSISHWSIERVSDAIGVLLTISAACTFVTQVAVIKRNSLTPFSMYRIGGVGLVLGFVLFLIPVLGWIAFAMAVVACSAALLVPAYTSAATQLHADAPGAVAGYISMAHTLGYGVASLLAFTASYSPRYPVYFCLVFACIVAITAYSVRSRVAYRRGVEEGA</sequence>
<evidence type="ECO:0000259" key="5">
    <source>
        <dbReference type="PROSITE" id="PS50850"/>
    </source>
</evidence>
<dbReference type="InterPro" id="IPR011701">
    <property type="entry name" value="MFS"/>
</dbReference>
<keyword evidence="7" id="KW-1185">Reference proteome</keyword>
<feature type="transmembrane region" description="Helical" evidence="4">
    <location>
        <begin position="49"/>
        <end position="70"/>
    </location>
</feature>
<protein>
    <submittedName>
        <fullName evidence="6">MFS transporter</fullName>
    </submittedName>
</protein>
<dbReference type="Pfam" id="PF07690">
    <property type="entry name" value="MFS_1"/>
    <property type="match status" value="1"/>
</dbReference>
<dbReference type="InterPro" id="IPR036259">
    <property type="entry name" value="MFS_trans_sf"/>
</dbReference>
<feature type="domain" description="Major facilitator superfamily (MFS) profile" evidence="5">
    <location>
        <begin position="16"/>
        <end position="401"/>
    </location>
</feature>
<dbReference type="EMBL" id="JBHRSE010000061">
    <property type="protein sequence ID" value="MFC3024092.1"/>
    <property type="molecule type" value="Genomic_DNA"/>
</dbReference>
<evidence type="ECO:0000256" key="2">
    <source>
        <dbReference type="ARBA" id="ARBA00022989"/>
    </source>
</evidence>
<name>A0ABV7C7T8_9VIBR</name>
<evidence type="ECO:0000313" key="6">
    <source>
        <dbReference type="EMBL" id="MFC3024092.1"/>
    </source>
</evidence>
<feature type="transmembrane region" description="Helical" evidence="4">
    <location>
        <begin position="349"/>
        <end position="371"/>
    </location>
</feature>
<feature type="transmembrane region" description="Helical" evidence="4">
    <location>
        <begin position="82"/>
        <end position="104"/>
    </location>
</feature>
<organism evidence="6 7">
    <name type="scientific">Vibrio zhugei</name>
    <dbReference type="NCBI Taxonomy" id="2479546"/>
    <lineage>
        <taxon>Bacteria</taxon>
        <taxon>Pseudomonadati</taxon>
        <taxon>Pseudomonadota</taxon>
        <taxon>Gammaproteobacteria</taxon>
        <taxon>Vibrionales</taxon>
        <taxon>Vibrionaceae</taxon>
        <taxon>Vibrio</taxon>
    </lineage>
</organism>
<gene>
    <name evidence="6" type="ORF">ACFODT_09650</name>
</gene>
<feature type="transmembrane region" description="Helical" evidence="4">
    <location>
        <begin position="294"/>
        <end position="310"/>
    </location>
</feature>
<feature type="transmembrane region" description="Helical" evidence="4">
    <location>
        <begin position="150"/>
        <end position="174"/>
    </location>
</feature>
<feature type="transmembrane region" description="Helical" evidence="4">
    <location>
        <begin position="316"/>
        <end position="337"/>
    </location>
</feature>